<dbReference type="InterPro" id="IPR017441">
    <property type="entry name" value="Protein_kinase_ATP_BS"/>
</dbReference>
<dbReference type="GO" id="GO:0005524">
    <property type="term" value="F:ATP binding"/>
    <property type="evidence" value="ECO:0007669"/>
    <property type="project" value="UniProtKB-UniRule"/>
</dbReference>
<dbReference type="InterPro" id="IPR011009">
    <property type="entry name" value="Kinase-like_dom_sf"/>
</dbReference>
<evidence type="ECO:0000259" key="20">
    <source>
        <dbReference type="PROSITE" id="PS50011"/>
    </source>
</evidence>
<keyword evidence="13" id="KW-1015">Disulfide bond</keyword>
<keyword evidence="12 19" id="KW-0472">Membrane</keyword>
<evidence type="ECO:0000256" key="6">
    <source>
        <dbReference type="ARBA" id="ARBA00022692"/>
    </source>
</evidence>
<dbReference type="FunFam" id="1.10.510.10:FF:000468">
    <property type="entry name" value="PTI1-like tyrosine-protein kinase 3"/>
    <property type="match status" value="1"/>
</dbReference>
<dbReference type="InterPro" id="IPR000719">
    <property type="entry name" value="Prot_kinase_dom"/>
</dbReference>
<evidence type="ECO:0000256" key="3">
    <source>
        <dbReference type="ARBA" id="ARBA00022475"/>
    </source>
</evidence>
<evidence type="ECO:0000256" key="13">
    <source>
        <dbReference type="ARBA" id="ARBA00023157"/>
    </source>
</evidence>
<dbReference type="InterPro" id="IPR001245">
    <property type="entry name" value="Ser-Thr/Tyr_kinase_cat_dom"/>
</dbReference>
<dbReference type="EMBL" id="JBJXBP010000007">
    <property type="protein sequence ID" value="KAL3820748.1"/>
    <property type="molecule type" value="Genomic_DNA"/>
</dbReference>
<dbReference type="Proteomes" id="UP001634393">
    <property type="component" value="Unassembled WGS sequence"/>
</dbReference>
<dbReference type="Pfam" id="PF23472">
    <property type="entry name" value="LysM2_CERK1_LYK3_4_5"/>
    <property type="match status" value="1"/>
</dbReference>
<dbReference type="Gene3D" id="3.10.350.10">
    <property type="entry name" value="LysM domain"/>
    <property type="match status" value="2"/>
</dbReference>
<dbReference type="PROSITE" id="PS00108">
    <property type="entry name" value="PROTEIN_KINASE_ST"/>
    <property type="match status" value="1"/>
</dbReference>
<dbReference type="InterPro" id="IPR008271">
    <property type="entry name" value="Ser/Thr_kinase_AS"/>
</dbReference>
<dbReference type="InterPro" id="IPR036779">
    <property type="entry name" value="LysM_dom_sf"/>
</dbReference>
<evidence type="ECO:0000313" key="23">
    <source>
        <dbReference type="Proteomes" id="UP001634393"/>
    </source>
</evidence>
<organism evidence="22 23">
    <name type="scientific">Penstemon smallii</name>
    <dbReference type="NCBI Taxonomy" id="265156"/>
    <lineage>
        <taxon>Eukaryota</taxon>
        <taxon>Viridiplantae</taxon>
        <taxon>Streptophyta</taxon>
        <taxon>Embryophyta</taxon>
        <taxon>Tracheophyta</taxon>
        <taxon>Spermatophyta</taxon>
        <taxon>Magnoliopsida</taxon>
        <taxon>eudicotyledons</taxon>
        <taxon>Gunneridae</taxon>
        <taxon>Pentapetalae</taxon>
        <taxon>asterids</taxon>
        <taxon>lamiids</taxon>
        <taxon>Lamiales</taxon>
        <taxon>Plantaginaceae</taxon>
        <taxon>Cheloneae</taxon>
        <taxon>Penstemon</taxon>
    </lineage>
</organism>
<dbReference type="PROSITE" id="PS00107">
    <property type="entry name" value="PROTEIN_KINASE_ATP"/>
    <property type="match status" value="1"/>
</dbReference>
<keyword evidence="8 18" id="KW-0547">Nucleotide-binding</keyword>
<feature type="binding site" evidence="18">
    <location>
        <position position="459"/>
    </location>
    <ligand>
        <name>ATP</name>
        <dbReference type="ChEBI" id="CHEBI:30616"/>
    </ligand>
</feature>
<dbReference type="GO" id="GO:0004674">
    <property type="term" value="F:protein serine/threonine kinase activity"/>
    <property type="evidence" value="ECO:0007669"/>
    <property type="project" value="UniProtKB-KW"/>
</dbReference>
<evidence type="ECO:0000256" key="5">
    <source>
        <dbReference type="ARBA" id="ARBA00022679"/>
    </source>
</evidence>
<comment type="catalytic activity">
    <reaction evidence="17">
        <text>L-seryl-[protein] + ATP = O-phospho-L-seryl-[protein] + ADP + H(+)</text>
        <dbReference type="Rhea" id="RHEA:17989"/>
        <dbReference type="Rhea" id="RHEA-COMP:9863"/>
        <dbReference type="Rhea" id="RHEA-COMP:11604"/>
        <dbReference type="ChEBI" id="CHEBI:15378"/>
        <dbReference type="ChEBI" id="CHEBI:29999"/>
        <dbReference type="ChEBI" id="CHEBI:30616"/>
        <dbReference type="ChEBI" id="CHEBI:83421"/>
        <dbReference type="ChEBI" id="CHEBI:456216"/>
        <dbReference type="EC" id="2.7.11.1"/>
    </reaction>
</comment>
<evidence type="ECO:0000256" key="1">
    <source>
        <dbReference type="ARBA" id="ARBA00004162"/>
    </source>
</evidence>
<evidence type="ECO:0000256" key="18">
    <source>
        <dbReference type="PROSITE-ProRule" id="PRU10141"/>
    </source>
</evidence>
<reference evidence="22 23" key="1">
    <citation type="submission" date="2024-12" db="EMBL/GenBank/DDBJ databases">
        <title>The unique morphological basis and parallel evolutionary history of personate flowers in Penstemon.</title>
        <authorList>
            <person name="Depatie T.H."/>
            <person name="Wessinger C.A."/>
        </authorList>
    </citation>
    <scope>NUCLEOTIDE SEQUENCE [LARGE SCALE GENOMIC DNA]</scope>
    <source>
        <strain evidence="22">WTNN_2</strain>
        <tissue evidence="22">Leaf</tissue>
    </source>
</reference>
<evidence type="ECO:0000256" key="2">
    <source>
        <dbReference type="ARBA" id="ARBA00012513"/>
    </source>
</evidence>
<sequence length="729" mass="80788">MNISSNKTIINLQIITITFCVLLFTCIIIEAKCKRGCNLALASYYVLEGTNLTYISQIFNQKIPEILQYNPHVLSPDTIQSGTRINVPFTCQCLNGDFLGHTFEYTTQRGDTYAKIAGLDYANLTTAYWIQRVNIYDPTQVPDYSMINVTVNCSCGDRHVSRDYGLFVTYPLQAGESLQSLVNGSGISTDLVLGFNPGFNFSAESGILFLPARDQIVAGERLVVPFSCNCVNNEFMAHQFSYQVRPGDTYLDIAQRYYSNLTTVDMMTRFNSYEPTNIPATARLNVPVNCSCGNSRVSRDYGLFVTYPLRPGQSLSSIANEISLPERLLQDYNPGLSGGAIAGISVAVVVGVISLVACVYIFFYRRKKVTEEELFLHSNQIIEDPHGPGIAGKTSESGSLIVPNSPMLQGITVDKSVEFTYDELASATEDFSLSYKIGQGGFGAVYYAELRGEKAAIKKMDMEASKEFLAELNVLTHVHHVNLVRLIGYCVEGSLFLVYEYIDNGNLSQHLSHKGVEPLTWSTRVQIALDSARGLEYIHEHTVPVYIHRDIKCANILIDSNFRAKVADFGLAKLTEVGSASLQTRLVGTFGYMPPEYAQYGDVSPKIDVFAFGVVLYQLISAKEAIVKTNEVTTESKGLVSLFEEAFNQSDQTESLKKLVDQRLGDDYPFDSVYKVANLAKACTHENPQLRPSMRSIVVALMTLSSSTEDWDIGSFYENQGLVNLMSGR</sequence>
<dbReference type="FunFam" id="3.30.200.20:FF:000468">
    <property type="entry name" value="LysM receptor kinase 2"/>
    <property type="match status" value="1"/>
</dbReference>
<keyword evidence="7" id="KW-0732">Signal</keyword>
<dbReference type="SMART" id="SM00257">
    <property type="entry name" value="LysM"/>
    <property type="match status" value="4"/>
</dbReference>
<dbReference type="PANTHER" id="PTHR46204">
    <property type="entry name" value="CHITIN ELICITOR RECEPTOR KINASE 1-RELATED"/>
    <property type="match status" value="1"/>
</dbReference>
<evidence type="ECO:0000259" key="21">
    <source>
        <dbReference type="PROSITE" id="PS51782"/>
    </source>
</evidence>
<feature type="domain" description="Protein kinase" evidence="20">
    <location>
        <begin position="431"/>
        <end position="704"/>
    </location>
</feature>
<dbReference type="InterPro" id="IPR044812">
    <property type="entry name" value="CERK1/LYK3-like"/>
</dbReference>
<feature type="transmembrane region" description="Helical" evidence="19">
    <location>
        <begin position="12"/>
        <end position="31"/>
    </location>
</feature>
<proteinExistence type="predicted"/>
<keyword evidence="4" id="KW-0723">Serine/threonine-protein kinase</keyword>
<gene>
    <name evidence="22" type="ORF">ACJIZ3_006653</name>
</gene>
<keyword evidence="6 19" id="KW-0812">Transmembrane</keyword>
<dbReference type="GO" id="GO:0005886">
    <property type="term" value="C:plasma membrane"/>
    <property type="evidence" value="ECO:0007669"/>
    <property type="project" value="UniProtKB-SubCell"/>
</dbReference>
<evidence type="ECO:0000256" key="8">
    <source>
        <dbReference type="ARBA" id="ARBA00022741"/>
    </source>
</evidence>
<dbReference type="Pfam" id="PF01476">
    <property type="entry name" value="LysM"/>
    <property type="match status" value="1"/>
</dbReference>
<dbReference type="PROSITE" id="PS50011">
    <property type="entry name" value="PROTEIN_KINASE_DOM"/>
    <property type="match status" value="1"/>
</dbReference>
<dbReference type="AlphaFoldDB" id="A0ABD3S8D2"/>
<evidence type="ECO:0000256" key="16">
    <source>
        <dbReference type="ARBA" id="ARBA00047899"/>
    </source>
</evidence>
<evidence type="ECO:0000256" key="4">
    <source>
        <dbReference type="ARBA" id="ARBA00022527"/>
    </source>
</evidence>
<dbReference type="InterPro" id="IPR056562">
    <property type="entry name" value="LysM2_CERK1_LYK3_4_5"/>
</dbReference>
<evidence type="ECO:0000256" key="15">
    <source>
        <dbReference type="ARBA" id="ARBA00023180"/>
    </source>
</evidence>
<keyword evidence="9" id="KW-0418">Kinase</keyword>
<dbReference type="InterPro" id="IPR057097">
    <property type="entry name" value="LysM_RLK3/10"/>
</dbReference>
<dbReference type="SUPFAM" id="SSF56112">
    <property type="entry name" value="Protein kinase-like (PK-like)"/>
    <property type="match status" value="1"/>
</dbReference>
<dbReference type="InterPro" id="IPR018392">
    <property type="entry name" value="LysM"/>
</dbReference>
<dbReference type="Gene3D" id="3.30.200.20">
    <property type="entry name" value="Phosphorylase Kinase, domain 1"/>
    <property type="match status" value="1"/>
</dbReference>
<comment type="subcellular location">
    <subcellularLocation>
        <location evidence="1">Cell membrane</location>
        <topology evidence="1">Single-pass membrane protein</topology>
    </subcellularLocation>
</comment>
<evidence type="ECO:0000313" key="22">
    <source>
        <dbReference type="EMBL" id="KAL3820748.1"/>
    </source>
</evidence>
<dbReference type="Pfam" id="PF07714">
    <property type="entry name" value="PK_Tyr_Ser-Thr"/>
    <property type="match status" value="1"/>
</dbReference>
<comment type="catalytic activity">
    <reaction evidence="16">
        <text>L-threonyl-[protein] + ATP = O-phospho-L-threonyl-[protein] + ADP + H(+)</text>
        <dbReference type="Rhea" id="RHEA:46608"/>
        <dbReference type="Rhea" id="RHEA-COMP:11060"/>
        <dbReference type="Rhea" id="RHEA-COMP:11605"/>
        <dbReference type="ChEBI" id="CHEBI:15378"/>
        <dbReference type="ChEBI" id="CHEBI:30013"/>
        <dbReference type="ChEBI" id="CHEBI:30616"/>
        <dbReference type="ChEBI" id="CHEBI:61977"/>
        <dbReference type="ChEBI" id="CHEBI:456216"/>
        <dbReference type="EC" id="2.7.11.1"/>
    </reaction>
</comment>
<comment type="caution">
    <text evidence="22">The sequence shown here is derived from an EMBL/GenBank/DDBJ whole genome shotgun (WGS) entry which is preliminary data.</text>
</comment>
<keyword evidence="11 19" id="KW-1133">Transmembrane helix</keyword>
<keyword evidence="5" id="KW-0808">Transferase</keyword>
<dbReference type="GO" id="GO:0009617">
    <property type="term" value="P:response to bacterium"/>
    <property type="evidence" value="ECO:0007669"/>
    <property type="project" value="UniProtKB-ARBA"/>
</dbReference>
<dbReference type="CDD" id="cd00118">
    <property type="entry name" value="LysM"/>
    <property type="match status" value="1"/>
</dbReference>
<accession>A0ABD3S8D2</accession>
<evidence type="ECO:0000256" key="14">
    <source>
        <dbReference type="ARBA" id="ARBA00023170"/>
    </source>
</evidence>
<evidence type="ECO:0000256" key="10">
    <source>
        <dbReference type="ARBA" id="ARBA00022840"/>
    </source>
</evidence>
<keyword evidence="14" id="KW-0675">Receptor</keyword>
<keyword evidence="10 18" id="KW-0067">ATP-binding</keyword>
<feature type="transmembrane region" description="Helical" evidence="19">
    <location>
        <begin position="340"/>
        <end position="363"/>
    </location>
</feature>
<feature type="domain" description="LysM" evidence="21">
    <location>
        <begin position="42"/>
        <end position="87"/>
    </location>
</feature>
<dbReference type="Gene3D" id="1.10.510.10">
    <property type="entry name" value="Transferase(Phosphotransferase) domain 1"/>
    <property type="match status" value="1"/>
</dbReference>
<protein>
    <recommendedName>
        <fullName evidence="2">non-specific serine/threonine protein kinase</fullName>
        <ecNumber evidence="2">2.7.11.1</ecNumber>
    </recommendedName>
</protein>
<evidence type="ECO:0000256" key="17">
    <source>
        <dbReference type="ARBA" id="ARBA00048679"/>
    </source>
</evidence>
<dbReference type="SMART" id="SM00220">
    <property type="entry name" value="S_TKc"/>
    <property type="match status" value="1"/>
</dbReference>
<keyword evidence="15" id="KW-0325">Glycoprotein</keyword>
<dbReference type="PROSITE" id="PS51782">
    <property type="entry name" value="LYSM"/>
    <property type="match status" value="1"/>
</dbReference>
<evidence type="ECO:0000256" key="12">
    <source>
        <dbReference type="ARBA" id="ARBA00023136"/>
    </source>
</evidence>
<dbReference type="CDD" id="cd14066">
    <property type="entry name" value="STKc_IRAK"/>
    <property type="match status" value="1"/>
</dbReference>
<dbReference type="Pfam" id="PF23577">
    <property type="entry name" value="LysM_RLK"/>
    <property type="match status" value="2"/>
</dbReference>
<keyword evidence="23" id="KW-1185">Reference proteome</keyword>
<evidence type="ECO:0000256" key="11">
    <source>
        <dbReference type="ARBA" id="ARBA00022989"/>
    </source>
</evidence>
<dbReference type="PANTHER" id="PTHR46204:SF2">
    <property type="entry name" value="CHITIN ELICITOR RECEPTOR KINASE 1"/>
    <property type="match status" value="1"/>
</dbReference>
<evidence type="ECO:0000256" key="9">
    <source>
        <dbReference type="ARBA" id="ARBA00022777"/>
    </source>
</evidence>
<evidence type="ECO:0000256" key="19">
    <source>
        <dbReference type="SAM" id="Phobius"/>
    </source>
</evidence>
<dbReference type="EC" id="2.7.11.1" evidence="2"/>
<evidence type="ECO:0000256" key="7">
    <source>
        <dbReference type="ARBA" id="ARBA00022729"/>
    </source>
</evidence>
<keyword evidence="3" id="KW-1003">Cell membrane</keyword>
<name>A0ABD3S8D2_9LAMI</name>